<feature type="signal peptide" evidence="6">
    <location>
        <begin position="1"/>
        <end position="23"/>
    </location>
</feature>
<feature type="domain" description="L,D-TPase catalytic" evidence="8">
    <location>
        <begin position="154"/>
        <end position="229"/>
    </location>
</feature>
<evidence type="ECO:0000259" key="7">
    <source>
        <dbReference type="Pfam" id="PF01471"/>
    </source>
</evidence>
<evidence type="ECO:0000256" key="4">
    <source>
        <dbReference type="ARBA" id="ARBA00022984"/>
    </source>
</evidence>
<dbReference type="GO" id="GO:0009252">
    <property type="term" value="P:peptidoglycan biosynthetic process"/>
    <property type="evidence" value="ECO:0007669"/>
    <property type="project" value="UniProtKB-UniPathway"/>
</dbReference>
<comment type="pathway">
    <text evidence="1">Cell wall biogenesis; peptidoglycan biosynthesis.</text>
</comment>
<dbReference type="UniPathway" id="UPA00219"/>
<dbReference type="CDD" id="cd16913">
    <property type="entry name" value="YkuD_like"/>
    <property type="match status" value="1"/>
</dbReference>
<gene>
    <name evidence="9" type="ORF">H5V45_02445</name>
</gene>
<dbReference type="EMBL" id="JACKXE010000001">
    <property type="protein sequence ID" value="MBB6626171.1"/>
    <property type="molecule type" value="Genomic_DNA"/>
</dbReference>
<comment type="caution">
    <text evidence="9">The sequence shown here is derived from an EMBL/GenBank/DDBJ whole genome shotgun (WGS) entry which is preliminary data.</text>
</comment>
<keyword evidence="5" id="KW-0961">Cell wall biogenesis/degradation</keyword>
<evidence type="ECO:0000256" key="3">
    <source>
        <dbReference type="ARBA" id="ARBA00022960"/>
    </source>
</evidence>
<protein>
    <submittedName>
        <fullName evidence="9">Murein L,D-transpeptidase</fullName>
    </submittedName>
</protein>
<evidence type="ECO:0000256" key="6">
    <source>
        <dbReference type="SAM" id="SignalP"/>
    </source>
</evidence>
<accession>A0A7X0V929</accession>
<evidence type="ECO:0000256" key="2">
    <source>
        <dbReference type="ARBA" id="ARBA00022679"/>
    </source>
</evidence>
<dbReference type="Gene3D" id="1.10.101.10">
    <property type="entry name" value="PGBD-like superfamily/PGBD"/>
    <property type="match status" value="1"/>
</dbReference>
<keyword evidence="4" id="KW-0573">Peptidoglycan synthesis</keyword>
<dbReference type="Proteomes" id="UP000523955">
    <property type="component" value="Unassembled WGS sequence"/>
</dbReference>
<dbReference type="InterPro" id="IPR036366">
    <property type="entry name" value="PGBDSf"/>
</dbReference>
<dbReference type="SUPFAM" id="SSF47090">
    <property type="entry name" value="PGBD-like"/>
    <property type="match status" value="1"/>
</dbReference>
<evidence type="ECO:0000256" key="1">
    <source>
        <dbReference type="ARBA" id="ARBA00004752"/>
    </source>
</evidence>
<feature type="chain" id="PRO_5031573491" evidence="6">
    <location>
        <begin position="24"/>
        <end position="230"/>
    </location>
</feature>
<keyword evidence="3" id="KW-0133">Cell shape</keyword>
<evidence type="ECO:0000256" key="5">
    <source>
        <dbReference type="ARBA" id="ARBA00023316"/>
    </source>
</evidence>
<proteinExistence type="predicted"/>
<dbReference type="Gene3D" id="2.40.440.10">
    <property type="entry name" value="L,D-transpeptidase catalytic domain-like"/>
    <property type="match status" value="1"/>
</dbReference>
<dbReference type="AlphaFoldDB" id="A0A7X0V929"/>
<organism evidence="9 10">
    <name type="scientific">Nocardioides luti</name>
    <dbReference type="NCBI Taxonomy" id="2761101"/>
    <lineage>
        <taxon>Bacteria</taxon>
        <taxon>Bacillati</taxon>
        <taxon>Actinomycetota</taxon>
        <taxon>Actinomycetes</taxon>
        <taxon>Propionibacteriales</taxon>
        <taxon>Nocardioidaceae</taxon>
        <taxon>Nocardioides</taxon>
    </lineage>
</organism>
<keyword evidence="2" id="KW-0808">Transferase</keyword>
<dbReference type="InterPro" id="IPR036365">
    <property type="entry name" value="PGBD-like_sf"/>
</dbReference>
<dbReference type="GO" id="GO:0016740">
    <property type="term" value="F:transferase activity"/>
    <property type="evidence" value="ECO:0007669"/>
    <property type="project" value="UniProtKB-KW"/>
</dbReference>
<dbReference type="GO" id="GO:0071555">
    <property type="term" value="P:cell wall organization"/>
    <property type="evidence" value="ECO:0007669"/>
    <property type="project" value="UniProtKB-KW"/>
</dbReference>
<dbReference type="GO" id="GO:0008360">
    <property type="term" value="P:regulation of cell shape"/>
    <property type="evidence" value="ECO:0007669"/>
    <property type="project" value="UniProtKB-KW"/>
</dbReference>
<dbReference type="Pfam" id="PF03734">
    <property type="entry name" value="YkuD"/>
    <property type="match status" value="1"/>
</dbReference>
<dbReference type="InterPro" id="IPR002477">
    <property type="entry name" value="Peptidoglycan-bd-like"/>
</dbReference>
<name>A0A7X0V929_9ACTN</name>
<keyword evidence="10" id="KW-1185">Reference proteome</keyword>
<sequence>MAALVAVVLTALALVVSAAPAQAAGQAWVEKAQKRLNVLHCQAGPADGEFGAWTRSAVIRFQSRHGLAQTGKLSAPVRKRLYDEKAQRCDQRPVPKGSGTGRRLVISQGQNWLWLVGPKGGVVAQGGIIDNPSVLKKGSYRTGSYCGRAARIKKNSTTSDAVWLDNFVRFAPCGVGFHRIPTYKSNGAQMHADWLLGTNMTESHGCIRLTRGLSLKVWSFTTRRTPVHVV</sequence>
<evidence type="ECO:0000259" key="8">
    <source>
        <dbReference type="Pfam" id="PF03734"/>
    </source>
</evidence>
<keyword evidence="6" id="KW-0732">Signal</keyword>
<reference evidence="9 10" key="1">
    <citation type="submission" date="2020-08" db="EMBL/GenBank/DDBJ databases">
        <authorList>
            <person name="Seo M.-J."/>
        </authorList>
    </citation>
    <scope>NUCLEOTIDE SEQUENCE [LARGE SCALE GENOMIC DNA]</scope>
    <source>
        <strain evidence="9 10">KIGAM211</strain>
    </source>
</reference>
<dbReference type="InterPro" id="IPR005490">
    <property type="entry name" value="LD_TPept_cat_dom"/>
</dbReference>
<dbReference type="Pfam" id="PF01471">
    <property type="entry name" value="PG_binding_1"/>
    <property type="match status" value="1"/>
</dbReference>
<dbReference type="InterPro" id="IPR038063">
    <property type="entry name" value="Transpep_catalytic_dom"/>
</dbReference>
<dbReference type="SUPFAM" id="SSF141523">
    <property type="entry name" value="L,D-transpeptidase catalytic domain-like"/>
    <property type="match status" value="1"/>
</dbReference>
<feature type="domain" description="Peptidoglycan binding-like" evidence="7">
    <location>
        <begin position="29"/>
        <end position="80"/>
    </location>
</feature>
<evidence type="ECO:0000313" key="9">
    <source>
        <dbReference type="EMBL" id="MBB6626171.1"/>
    </source>
</evidence>
<evidence type="ECO:0000313" key="10">
    <source>
        <dbReference type="Proteomes" id="UP000523955"/>
    </source>
</evidence>